<name>A0A382B0J7_9ZZZZ</name>
<dbReference type="EMBL" id="UINC01027582">
    <property type="protein sequence ID" value="SVB07071.1"/>
    <property type="molecule type" value="Genomic_DNA"/>
</dbReference>
<gene>
    <name evidence="1" type="ORF">METZ01_LOCUS159925</name>
</gene>
<evidence type="ECO:0000313" key="1">
    <source>
        <dbReference type="EMBL" id="SVB07071.1"/>
    </source>
</evidence>
<protein>
    <submittedName>
        <fullName evidence="1">Uncharacterized protein</fullName>
    </submittedName>
</protein>
<sequence length="109" mass="13120">MTSKYLDTHGKLPFYFSIDLEDFYHDENRRLGNPYPSFKLAAVKKSYEIINRYSDQFFAGRRMTFFVTAIFWLRQNQWSNLGNKTVETKIEQICKIFEHQGPMREHLVE</sequence>
<proteinExistence type="predicted"/>
<reference evidence="1" key="1">
    <citation type="submission" date="2018-05" db="EMBL/GenBank/DDBJ databases">
        <authorList>
            <person name="Lanie J.A."/>
            <person name="Ng W.-L."/>
            <person name="Kazmierczak K.M."/>
            <person name="Andrzejewski T.M."/>
            <person name="Davidsen T.M."/>
            <person name="Wayne K.J."/>
            <person name="Tettelin H."/>
            <person name="Glass J.I."/>
            <person name="Rusch D."/>
            <person name="Podicherti R."/>
            <person name="Tsui H.-C.T."/>
            <person name="Winkler M.E."/>
        </authorList>
    </citation>
    <scope>NUCLEOTIDE SEQUENCE</scope>
</reference>
<dbReference type="AlphaFoldDB" id="A0A382B0J7"/>
<accession>A0A382B0J7</accession>
<organism evidence="1">
    <name type="scientific">marine metagenome</name>
    <dbReference type="NCBI Taxonomy" id="408172"/>
    <lineage>
        <taxon>unclassified sequences</taxon>
        <taxon>metagenomes</taxon>
        <taxon>ecological metagenomes</taxon>
    </lineage>
</organism>